<dbReference type="GO" id="GO:0046872">
    <property type="term" value="F:metal ion binding"/>
    <property type="evidence" value="ECO:0007669"/>
    <property type="project" value="UniProtKB-KW"/>
</dbReference>
<dbReference type="InterPro" id="IPR029021">
    <property type="entry name" value="Prot-tyrosine_phosphatase-like"/>
</dbReference>
<reference evidence="3 4" key="1">
    <citation type="journal article" date="2015" name="Int J Genomics">
        <title>Comparative Genomics Revealed Genetic Diversity and Species/Strain-Level Differences in Carbohydrate Metabolism of Three Probiotic Bifidobacterial Species.</title>
        <authorList>
            <person name="Odamaki T."/>
            <person name="Horigome A."/>
            <person name="Sugahara H."/>
            <person name="Hashikura N."/>
            <person name="Minami J."/>
            <person name="Xiao J.Z."/>
            <person name="Abe F."/>
        </authorList>
    </citation>
    <scope>NUCLEOTIDE SEQUENCE [LARGE SCALE GENOMIC DNA]</scope>
    <source>
        <strain evidence="3 4">MCC 0483</strain>
    </source>
</reference>
<gene>
    <name evidence="3" type="ORF">BAAM0483_05845</name>
</gene>
<evidence type="ECO:0000256" key="1">
    <source>
        <dbReference type="ARBA" id="ARBA00009580"/>
    </source>
</evidence>
<dbReference type="Gene3D" id="3.90.190.10">
    <property type="entry name" value="Protein tyrosine phosphatase superfamily"/>
    <property type="match status" value="1"/>
</dbReference>
<dbReference type="Proteomes" id="UP000037239">
    <property type="component" value="Unassembled WGS sequence"/>
</dbReference>
<name>A0AB34T8A2_9BIFI</name>
<dbReference type="PANTHER" id="PTHR31126">
    <property type="entry name" value="TYROSINE-PROTEIN PHOSPHATASE"/>
    <property type="match status" value="1"/>
</dbReference>
<dbReference type="AlphaFoldDB" id="A0AB34T8A2"/>
<keyword evidence="2" id="KW-0479">Metal-binding</keyword>
<sequence length="294" mass="33503">MTDEPHIIKQLNRIERENERQDGDWKIVSQPLHLKGIDNLRDMGGIPTRNGRVIRTHMLFRSANLHKASDAALHELDTLGLRNVIDLRTKQECRLEEDRLLPDWQYDWFPMFQEMGEFGSQVKGIVANPGTFIESLYPQMLKSDTAVHCWRECFVRLLDEPGAYLWHCTQGKDRTGGLAALILAALDVSDELIVEDYLETNLFMPHITSTLAKKVESVLGERVDGDINQFLIAAPAYIRAFMHAADEYGGLGGFLRERVGLSDADFAKLRDTYTEPAKQHAARRNRTIIRRVCG</sequence>
<dbReference type="RefSeq" id="WP_052826434.1">
    <property type="nucleotide sequence ID" value="NZ_AWFK01000009.1"/>
</dbReference>
<comment type="caution">
    <text evidence="3">The sequence shown here is derived from an EMBL/GenBank/DDBJ whole genome shotgun (WGS) entry which is preliminary data.</text>
</comment>
<comment type="similarity">
    <text evidence="1">Belongs to the protein-tyrosine phosphatase family.</text>
</comment>
<dbReference type="InterPro" id="IPR026893">
    <property type="entry name" value="Tyr/Ser_Pase_IphP-type"/>
</dbReference>
<protein>
    <recommendedName>
        <fullName evidence="5">Protein-tyrosine-phosphatase</fullName>
    </recommendedName>
</protein>
<dbReference type="EMBL" id="AWFK01000009">
    <property type="protein sequence ID" value="KOA49207.1"/>
    <property type="molecule type" value="Genomic_DNA"/>
</dbReference>
<dbReference type="PANTHER" id="PTHR31126:SF1">
    <property type="entry name" value="TYROSINE SPECIFIC PROTEIN PHOSPHATASES DOMAIN-CONTAINING PROTEIN"/>
    <property type="match status" value="1"/>
</dbReference>
<organism evidence="3 4">
    <name type="scientific">Bifidobacterium animalis subsp. animalis MCC 0483</name>
    <dbReference type="NCBI Taxonomy" id="1365955"/>
    <lineage>
        <taxon>Bacteria</taxon>
        <taxon>Bacillati</taxon>
        <taxon>Actinomycetota</taxon>
        <taxon>Actinomycetes</taxon>
        <taxon>Bifidobacteriales</taxon>
        <taxon>Bifidobacteriaceae</taxon>
        <taxon>Bifidobacterium</taxon>
    </lineage>
</organism>
<dbReference type="GO" id="GO:0004721">
    <property type="term" value="F:phosphoprotein phosphatase activity"/>
    <property type="evidence" value="ECO:0007669"/>
    <property type="project" value="InterPro"/>
</dbReference>
<dbReference type="InterPro" id="IPR033138">
    <property type="entry name" value="Cu_oxidase_CS"/>
</dbReference>
<dbReference type="PROSITE" id="PS00079">
    <property type="entry name" value="MULTICOPPER_OXIDASE1"/>
    <property type="match status" value="1"/>
</dbReference>
<evidence type="ECO:0000313" key="3">
    <source>
        <dbReference type="EMBL" id="KOA49207.1"/>
    </source>
</evidence>
<dbReference type="SUPFAM" id="SSF52799">
    <property type="entry name" value="(Phosphotyrosine protein) phosphatases II"/>
    <property type="match status" value="1"/>
</dbReference>
<evidence type="ECO:0008006" key="5">
    <source>
        <dbReference type="Google" id="ProtNLM"/>
    </source>
</evidence>
<accession>A0AB34T8A2</accession>
<dbReference type="Pfam" id="PF13350">
    <property type="entry name" value="Y_phosphatase3"/>
    <property type="match status" value="1"/>
</dbReference>
<evidence type="ECO:0000256" key="2">
    <source>
        <dbReference type="ARBA" id="ARBA00022723"/>
    </source>
</evidence>
<evidence type="ECO:0000313" key="4">
    <source>
        <dbReference type="Proteomes" id="UP000037239"/>
    </source>
</evidence>
<proteinExistence type="inferred from homology"/>